<gene>
    <name evidence="1" type="ORF">ACFOMD_01765</name>
</gene>
<dbReference type="SUPFAM" id="SSF49785">
    <property type="entry name" value="Galactose-binding domain-like"/>
    <property type="match status" value="1"/>
</dbReference>
<dbReference type="EMBL" id="JBHRXV010000001">
    <property type="protein sequence ID" value="MFC3711278.1"/>
    <property type="molecule type" value="Genomic_DNA"/>
</dbReference>
<comment type="caution">
    <text evidence="1">The sequence shown here is derived from an EMBL/GenBank/DDBJ whole genome shotgun (WGS) entry which is preliminary data.</text>
</comment>
<dbReference type="Proteomes" id="UP001595615">
    <property type="component" value="Unassembled WGS sequence"/>
</dbReference>
<reference evidence="2" key="1">
    <citation type="journal article" date="2019" name="Int. J. Syst. Evol. Microbiol.">
        <title>The Global Catalogue of Microorganisms (GCM) 10K type strain sequencing project: providing services to taxonomists for standard genome sequencing and annotation.</title>
        <authorList>
            <consortium name="The Broad Institute Genomics Platform"/>
            <consortium name="The Broad Institute Genome Sequencing Center for Infectious Disease"/>
            <person name="Wu L."/>
            <person name="Ma J."/>
        </authorList>
    </citation>
    <scope>NUCLEOTIDE SEQUENCE [LARGE SCALE GENOMIC DNA]</scope>
    <source>
        <strain evidence="2">KCTC 42644</strain>
    </source>
</reference>
<evidence type="ECO:0008006" key="3">
    <source>
        <dbReference type="Google" id="ProtNLM"/>
    </source>
</evidence>
<keyword evidence="2" id="KW-1185">Reference proteome</keyword>
<dbReference type="RefSeq" id="WP_380855877.1">
    <property type="nucleotide sequence ID" value="NZ_JBHRXV010000001.1"/>
</dbReference>
<dbReference type="Gene3D" id="2.60.120.260">
    <property type="entry name" value="Galactose-binding domain-like"/>
    <property type="match status" value="1"/>
</dbReference>
<organism evidence="1 2">
    <name type="scientific">Sphingoaurantiacus capsulatus</name>
    <dbReference type="NCBI Taxonomy" id="1771310"/>
    <lineage>
        <taxon>Bacteria</taxon>
        <taxon>Pseudomonadati</taxon>
        <taxon>Pseudomonadota</taxon>
        <taxon>Alphaproteobacteria</taxon>
        <taxon>Sphingomonadales</taxon>
        <taxon>Sphingosinicellaceae</taxon>
        <taxon>Sphingoaurantiacus</taxon>
    </lineage>
</organism>
<evidence type="ECO:0000313" key="2">
    <source>
        <dbReference type="Proteomes" id="UP001595615"/>
    </source>
</evidence>
<proteinExistence type="predicted"/>
<sequence length="1174" mass="120160">MFLNFRERLPAGVALTRASSGTVVDAMGRVTYAASNLLTRSSDFASTAWIKYNDGTATQALTAGQADPLGGNDASRVEWTAGGYNLLTQNLTPLPGMNYRLSVWMKGAVGGEIAKLDFFNGSSNGTAGQQVTLTDQWARYSVKVTSVNALGGFQFRKQVTATAQTFSIFGAQVEHVTYQTAPSPYLATVGVAAYGPRFTHDSVTLDTRGLLSEEARTNLLLRSAEFDNSYWTTAAAAIVPNDAVAPDGTATADRLTCNTPGAYASVFRTEVVANATAYTLSVFARARTGFILSLELRGSPAGVDAVFDLSDGTVISGAGAITPAGNGWYRCSVRKTSIDTSEIAIFGMGAANLHDSIHVWGAQLEQGVTPTSYIPTTAVAVTRAAEPSSVQTVQGDNLVQNATGLSTTAHWNDANGATLDVNAGRLRLTGTAGGYAWQAIPVVVGRPYRLTADFTRTAANSTLFAGNAAGGTHYGVRTLTASGAAMLTLVPTQPLIFIGVSIESGGPTVAEWGNFSCREAVPTAFAGDGGWDNGAASAHDLYAPARVGVAAGGGMVTAVGTTISYSGGSLTRRAYLNLNTRPGRPVCLIALADKAGTYFTPKAGRDGVGGNLVASVYAATAGQVAFTFVPTSAFTTLEFENAAAFSVSAVRVAEVSAQAPAGGSAPDLLDGAGHFGSTAGWTAENATVEVGDGLLTLTTIAGDTTPRAHRTITGLRPGHVYRVWGSARRGTSAGNARVLMADVSGSPTAVSSSGTALTAGTVEFVAGGISHRLMLEVDAIEGGTTAMFGDIEVREGGLVRNGDFASGEGWTTGAYWSIDPAGHASRIGDDFTYSALSQSVAVVAGRTYRLTYRLVRSDGAVTPWLGGTPGSERSTSGTYSELFTPAGTGTLQFRGNGTFGGTIDDVVLVEVGAQGAGAVAAQFSLPAINPIRASDIINLNDGTGGENIRVHVEVNGAVIALVQSAGANQALLSLGMIAAGEVARVAISWGYDAVAGTNFFRGSLNGAAALSATPARLPQIGRLDILNEPGGNRAANGCIRWIAAARHGLSAAELPNWQPDMTGVGAVANAPAGRGIAVVEATTVAVGANDNMPVGRGVATIEATVIGAGAAAQAPAGAVIGIAEAMIVPIGASVARPRGRSVRLVHTPVALVEAETPVERRAGGSQESRRGLAQ</sequence>
<protein>
    <recommendedName>
        <fullName evidence="3">CBM-cenC domain-containing protein</fullName>
    </recommendedName>
</protein>
<name>A0ABV7X865_9SPHN</name>
<evidence type="ECO:0000313" key="1">
    <source>
        <dbReference type="EMBL" id="MFC3711278.1"/>
    </source>
</evidence>
<dbReference type="InterPro" id="IPR008979">
    <property type="entry name" value="Galactose-bd-like_sf"/>
</dbReference>
<accession>A0ABV7X865</accession>